<proteinExistence type="predicted"/>
<evidence type="ECO:0000256" key="1">
    <source>
        <dbReference type="SAM" id="MobiDB-lite"/>
    </source>
</evidence>
<dbReference type="PANTHER" id="PTHR32309">
    <property type="entry name" value="TYROSINE-PROTEIN KINASE"/>
    <property type="match status" value="1"/>
</dbReference>
<evidence type="ECO:0008006" key="4">
    <source>
        <dbReference type="Google" id="ProtNLM"/>
    </source>
</evidence>
<organism evidence="2 3">
    <name type="scientific">Vineibacter terrae</name>
    <dbReference type="NCBI Taxonomy" id="2586908"/>
    <lineage>
        <taxon>Bacteria</taxon>
        <taxon>Pseudomonadati</taxon>
        <taxon>Pseudomonadota</taxon>
        <taxon>Alphaproteobacteria</taxon>
        <taxon>Hyphomicrobiales</taxon>
        <taxon>Vineibacter</taxon>
    </lineage>
</organism>
<dbReference type="Proteomes" id="UP000321638">
    <property type="component" value="Unassembled WGS sequence"/>
</dbReference>
<evidence type="ECO:0000313" key="2">
    <source>
        <dbReference type="EMBL" id="TXL71169.1"/>
    </source>
</evidence>
<dbReference type="GO" id="GO:0005886">
    <property type="term" value="C:plasma membrane"/>
    <property type="evidence" value="ECO:0007669"/>
    <property type="project" value="TreeGrafter"/>
</dbReference>
<name>A0A5C8PBJ5_9HYPH</name>
<feature type="compositionally biased region" description="Low complexity" evidence="1">
    <location>
        <begin position="18"/>
        <end position="32"/>
    </location>
</feature>
<dbReference type="AlphaFoldDB" id="A0A5C8PBJ5"/>
<reference evidence="2 3" key="1">
    <citation type="submission" date="2019-06" db="EMBL/GenBank/DDBJ databases">
        <title>New taxonomy in bacterial strain CC-CFT640, isolated from vineyard.</title>
        <authorList>
            <person name="Lin S.-Y."/>
            <person name="Tsai C.-F."/>
            <person name="Young C.-C."/>
        </authorList>
    </citation>
    <scope>NUCLEOTIDE SEQUENCE [LARGE SCALE GENOMIC DNA]</scope>
    <source>
        <strain evidence="2 3">CC-CFT640</strain>
    </source>
</reference>
<accession>A0A5C8PBJ5</accession>
<gene>
    <name evidence="2" type="ORF">FHP25_31120</name>
</gene>
<dbReference type="Gene3D" id="3.40.50.300">
    <property type="entry name" value="P-loop containing nucleotide triphosphate hydrolases"/>
    <property type="match status" value="1"/>
</dbReference>
<dbReference type="SUPFAM" id="SSF52540">
    <property type="entry name" value="P-loop containing nucleoside triphosphate hydrolases"/>
    <property type="match status" value="1"/>
</dbReference>
<keyword evidence="3" id="KW-1185">Reference proteome</keyword>
<evidence type="ECO:0000313" key="3">
    <source>
        <dbReference type="Proteomes" id="UP000321638"/>
    </source>
</evidence>
<comment type="caution">
    <text evidence="2">The sequence shown here is derived from an EMBL/GenBank/DDBJ whole genome shotgun (WGS) entry which is preliminary data.</text>
</comment>
<dbReference type="InterPro" id="IPR027417">
    <property type="entry name" value="P-loop_NTPase"/>
</dbReference>
<protein>
    <recommendedName>
        <fullName evidence="4">CpsD/CapB family tyrosine-protein kinase</fullName>
    </recommendedName>
</protein>
<dbReference type="PANTHER" id="PTHR32309:SF13">
    <property type="entry name" value="FERRIC ENTEROBACTIN TRANSPORT PROTEIN FEPE"/>
    <property type="match status" value="1"/>
</dbReference>
<feature type="region of interest" description="Disordered" evidence="1">
    <location>
        <begin position="1"/>
        <end position="37"/>
    </location>
</feature>
<dbReference type="EMBL" id="VDUZ01000047">
    <property type="protein sequence ID" value="TXL71169.1"/>
    <property type="molecule type" value="Genomic_DNA"/>
</dbReference>
<sequence>MSPSFPRRPHLVERAAEAARAAMAGDTPLARAPRPPLAPVQAVPTAVEVVVPPAPRSQSAGPPGRDEPAPITYALLRRAGLVSEAGPAREEIALVREQVLRSVEVTPPAKERQARLVVITSARSGEGKSFAALNLAASIAEGTYRPVILVDAARGTASLTTLLGLHSAPGFDQLRDTGRLAPAGVLRRTAIPGLFVLPHGTAEPPGAQGGAMAGLLHLAERLPEHIILLDTPACLESSIAGLVAASAGQVALVVEAERTKRAEVEAALDILDACPTLQLLLNRSALRVSDRFGGRAPGAGEATVGAQA</sequence>
<dbReference type="GO" id="GO:0004713">
    <property type="term" value="F:protein tyrosine kinase activity"/>
    <property type="evidence" value="ECO:0007669"/>
    <property type="project" value="TreeGrafter"/>
</dbReference>
<dbReference type="InterPro" id="IPR050445">
    <property type="entry name" value="Bact_polysacc_biosynth/exp"/>
</dbReference>
<dbReference type="RefSeq" id="WP_178133916.1">
    <property type="nucleotide sequence ID" value="NZ_VDUZ01000047.1"/>
</dbReference>